<dbReference type="SUPFAM" id="SSF111369">
    <property type="entry name" value="HlyD-like secretion proteins"/>
    <property type="match status" value="1"/>
</dbReference>
<name>A0ABT5ITJ9_9NEIS</name>
<protein>
    <submittedName>
        <fullName evidence="4">HlyD family efflux transporter periplasmic adaptor subunit</fullName>
    </submittedName>
</protein>
<dbReference type="EMBL" id="JAQQLF010000002">
    <property type="protein sequence ID" value="MDC7715905.1"/>
    <property type="molecule type" value="Genomic_DNA"/>
</dbReference>
<dbReference type="PANTHER" id="PTHR32347">
    <property type="entry name" value="EFFLUX SYSTEM COMPONENT YKNX-RELATED"/>
    <property type="match status" value="1"/>
</dbReference>
<proteinExistence type="predicted"/>
<dbReference type="Gene3D" id="2.40.30.170">
    <property type="match status" value="1"/>
</dbReference>
<organism evidence="4 5">
    <name type="scientific">Vogesella aquatica</name>
    <dbReference type="NCBI Taxonomy" id="2984206"/>
    <lineage>
        <taxon>Bacteria</taxon>
        <taxon>Pseudomonadati</taxon>
        <taxon>Pseudomonadota</taxon>
        <taxon>Betaproteobacteria</taxon>
        <taxon>Neisseriales</taxon>
        <taxon>Chromobacteriaceae</taxon>
        <taxon>Vogesella</taxon>
    </lineage>
</organism>
<evidence type="ECO:0000313" key="5">
    <source>
        <dbReference type="Proteomes" id="UP001219956"/>
    </source>
</evidence>
<evidence type="ECO:0000313" key="4">
    <source>
        <dbReference type="EMBL" id="MDC7715905.1"/>
    </source>
</evidence>
<dbReference type="Gene3D" id="1.10.287.470">
    <property type="entry name" value="Helix hairpin bin"/>
    <property type="match status" value="1"/>
</dbReference>
<dbReference type="Gene3D" id="2.40.50.100">
    <property type="match status" value="1"/>
</dbReference>
<feature type="coiled-coil region" evidence="3">
    <location>
        <begin position="287"/>
        <end position="314"/>
    </location>
</feature>
<comment type="caution">
    <text evidence="4">The sequence shown here is derived from an EMBL/GenBank/DDBJ whole genome shotgun (WGS) entry which is preliminary data.</text>
</comment>
<evidence type="ECO:0000256" key="3">
    <source>
        <dbReference type="SAM" id="Coils"/>
    </source>
</evidence>
<keyword evidence="2 3" id="KW-0175">Coiled coil</keyword>
<reference evidence="4 5" key="1">
    <citation type="submission" date="2023-01" db="EMBL/GenBank/DDBJ databases">
        <title>Novel species of the genus Vogesella isolated from rivers.</title>
        <authorList>
            <person name="Lu H."/>
        </authorList>
    </citation>
    <scope>NUCLEOTIDE SEQUENCE [LARGE SCALE GENOMIC DNA]</scope>
    <source>
        <strain evidence="4 5">DC21W</strain>
    </source>
</reference>
<dbReference type="InterPro" id="IPR050465">
    <property type="entry name" value="UPF0194_transport"/>
</dbReference>
<keyword evidence="5" id="KW-1185">Reference proteome</keyword>
<evidence type="ECO:0000256" key="1">
    <source>
        <dbReference type="ARBA" id="ARBA00004196"/>
    </source>
</evidence>
<gene>
    <name evidence="4" type="ORF">PQU95_01535</name>
</gene>
<dbReference type="Proteomes" id="UP001219956">
    <property type="component" value="Unassembled WGS sequence"/>
</dbReference>
<sequence>MTQEFEHNPLLIALDLAHRARQVTEIQELFFLLVNDSKRLLPYRQAVLWREGQGVACVSGVSQFDASSPYMLWLAKLCRLLCAQTAMPRVLEAADVDALDPVLAAEWSQWLSGPLACFVLPADGDVPGLLYLVQLEPAQHTAGMPLLEEWFATWAYCYKSVATPRFHLRHQLRRRWQQWHSLGAALPWWQRRRVVITLGLTALLLFPVQLTVLAPAEIVPAKPVMVRAPLEGVIKQFFVQPNAQVKSGQPLYAYDDEALRAKLDVANQAFQAAESEYRQYAQLALSDQKSKNQIAALQAKLNEKQIELDYLQGQLARATVLATTDGVAVIDEPTEWIGKPVQVGERVMKLARPDELEVEAWLSLSDRLDFGRDADVRFYRAAQPFSPLDARLRYIAYEAQARPEGHFAYRIRAALAGQPDTALQIGQRGTAKLYAGWTPMVYWILRKPIATVRQYLAL</sequence>
<evidence type="ECO:0000256" key="2">
    <source>
        <dbReference type="ARBA" id="ARBA00023054"/>
    </source>
</evidence>
<accession>A0ABT5ITJ9</accession>
<dbReference type="PANTHER" id="PTHR32347:SF23">
    <property type="entry name" value="BLL5650 PROTEIN"/>
    <property type="match status" value="1"/>
</dbReference>
<comment type="subcellular location">
    <subcellularLocation>
        <location evidence="1">Cell envelope</location>
    </subcellularLocation>
</comment>
<dbReference type="RefSeq" id="WP_272750389.1">
    <property type="nucleotide sequence ID" value="NZ_JAQQLF010000002.1"/>
</dbReference>